<protein>
    <submittedName>
        <fullName evidence="2">SIMPL domain-containing protein</fullName>
    </submittedName>
</protein>
<feature type="chain" id="PRO_5022771131" evidence="1">
    <location>
        <begin position="28"/>
        <end position="240"/>
    </location>
</feature>
<dbReference type="Gene3D" id="3.30.110.170">
    <property type="entry name" value="Protein of unknown function (DUF541), domain 1"/>
    <property type="match status" value="1"/>
</dbReference>
<sequence length="240" mass="25902">MNTMFSTRAGLLAAMLAIILAPAVASADEAEAQIRVSGEAERAMAPDMAIMQLTVTREAKTAREALDANSAAMTEVIRAMRKQGVAERDLQTSNFSIQPRYVYPKPRNEKPPEIVGYVVRNSLTVRVRDLDDVGKLLDQSVTLGVNEGGNIQFTNEDPEEVLAKARAAAVKDALARAETLAEAADVDLGDILSISEESYNPQPYRAERMMASAAAADSVPVAAGENRYRVTVHLTIAIDQ</sequence>
<dbReference type="EMBL" id="VTUX01000001">
    <property type="protein sequence ID" value="KAA1194143.1"/>
    <property type="molecule type" value="Genomic_DNA"/>
</dbReference>
<reference evidence="2 3" key="1">
    <citation type="submission" date="2019-09" db="EMBL/GenBank/DDBJ databases">
        <authorList>
            <person name="Chen X.-Y."/>
        </authorList>
    </citation>
    <scope>NUCLEOTIDE SEQUENCE [LARGE SCALE GENOMIC DNA]</scope>
    <source>
        <strain evidence="2 3">NY5</strain>
    </source>
</reference>
<feature type="signal peptide" evidence="1">
    <location>
        <begin position="1"/>
        <end position="27"/>
    </location>
</feature>
<dbReference type="InterPro" id="IPR007497">
    <property type="entry name" value="SIMPL/DUF541"/>
</dbReference>
<accession>A0A5B0X4H0</accession>
<dbReference type="RefSeq" id="WP_149609612.1">
    <property type="nucleotide sequence ID" value="NZ_VTUX01000001.1"/>
</dbReference>
<evidence type="ECO:0000313" key="3">
    <source>
        <dbReference type="Proteomes" id="UP000323708"/>
    </source>
</evidence>
<name>A0A5B0X4H0_9GAMM</name>
<organism evidence="2 3">
    <name type="scientific">Pseudohalioglobus sediminis</name>
    <dbReference type="NCBI Taxonomy" id="2606449"/>
    <lineage>
        <taxon>Bacteria</taxon>
        <taxon>Pseudomonadati</taxon>
        <taxon>Pseudomonadota</taxon>
        <taxon>Gammaproteobacteria</taxon>
        <taxon>Cellvibrionales</taxon>
        <taxon>Halieaceae</taxon>
        <taxon>Pseudohalioglobus</taxon>
    </lineage>
</organism>
<evidence type="ECO:0000313" key="2">
    <source>
        <dbReference type="EMBL" id="KAA1194143.1"/>
    </source>
</evidence>
<dbReference type="AlphaFoldDB" id="A0A5B0X4H0"/>
<dbReference type="PANTHER" id="PTHR34387">
    <property type="entry name" value="SLR1258 PROTEIN"/>
    <property type="match status" value="1"/>
</dbReference>
<dbReference type="GO" id="GO:0006974">
    <property type="term" value="P:DNA damage response"/>
    <property type="evidence" value="ECO:0007669"/>
    <property type="project" value="TreeGrafter"/>
</dbReference>
<comment type="caution">
    <text evidence="2">The sequence shown here is derived from an EMBL/GenBank/DDBJ whole genome shotgun (WGS) entry which is preliminary data.</text>
</comment>
<proteinExistence type="predicted"/>
<keyword evidence="3" id="KW-1185">Reference proteome</keyword>
<evidence type="ECO:0000256" key="1">
    <source>
        <dbReference type="SAM" id="SignalP"/>
    </source>
</evidence>
<dbReference type="Proteomes" id="UP000323708">
    <property type="component" value="Unassembled WGS sequence"/>
</dbReference>
<dbReference type="Pfam" id="PF04402">
    <property type="entry name" value="SIMPL"/>
    <property type="match status" value="1"/>
</dbReference>
<dbReference type="InterPro" id="IPR052022">
    <property type="entry name" value="26kDa_periplasmic_antigen"/>
</dbReference>
<dbReference type="Gene3D" id="3.30.70.2970">
    <property type="entry name" value="Protein of unknown function (DUF541), domain 2"/>
    <property type="match status" value="1"/>
</dbReference>
<gene>
    <name evidence="2" type="ORF">F0M18_01505</name>
</gene>
<keyword evidence="1" id="KW-0732">Signal</keyword>
<dbReference type="PANTHER" id="PTHR34387:SF1">
    <property type="entry name" value="PERIPLASMIC IMMUNOGENIC PROTEIN"/>
    <property type="match status" value="1"/>
</dbReference>